<dbReference type="EMBL" id="ML179117">
    <property type="protein sequence ID" value="THU99566.1"/>
    <property type="molecule type" value="Genomic_DNA"/>
</dbReference>
<sequence length="357" mass="39737">MAVALNSTIFVSGASGFVGSHVVYQLLEAGYSVRGAARGSKVVNLQAAFDSFNTHENPNRFKAIDIPDISSSDLTEALKGASGVVHVAASLPGRADVDITLKSALNGTVHVLESAHRAGIHKIVITSSIITFPLPGPFTDDSWNPITLEQARINHWVTYDYAKTQADKAALEFTKSHPEMDIIFFCPDWIFGPLIPPPYSHHLIPEPSPSALSTTGYIYALINPRNKHWTPSPGFIDVRDVARAHLLALSSQYKYPQQRMLLKAPEPTSYKKAIEILEARFPEIRERLANKDKAPGDEWAKEDKALEWSMKTKNSTWPEVWRNWTECVEDTIESLLDMEKFWKGKGLEVRGAEEAPF</sequence>
<evidence type="ECO:0000256" key="1">
    <source>
        <dbReference type="ARBA" id="ARBA00023002"/>
    </source>
</evidence>
<protein>
    <submittedName>
        <fullName evidence="4">NAD(P)-binding protein</fullName>
    </submittedName>
</protein>
<evidence type="ECO:0000259" key="3">
    <source>
        <dbReference type="Pfam" id="PF01370"/>
    </source>
</evidence>
<dbReference type="GO" id="GO:0016616">
    <property type="term" value="F:oxidoreductase activity, acting on the CH-OH group of donors, NAD or NADP as acceptor"/>
    <property type="evidence" value="ECO:0007669"/>
    <property type="project" value="TreeGrafter"/>
</dbReference>
<dbReference type="InterPro" id="IPR001509">
    <property type="entry name" value="Epimerase_deHydtase"/>
</dbReference>
<evidence type="ECO:0000256" key="2">
    <source>
        <dbReference type="ARBA" id="ARBA00023445"/>
    </source>
</evidence>
<dbReference type="Pfam" id="PF01370">
    <property type="entry name" value="Epimerase"/>
    <property type="match status" value="1"/>
</dbReference>
<gene>
    <name evidence="4" type="ORF">K435DRAFT_837624</name>
</gene>
<dbReference type="Proteomes" id="UP000297245">
    <property type="component" value="Unassembled WGS sequence"/>
</dbReference>
<evidence type="ECO:0000313" key="4">
    <source>
        <dbReference type="EMBL" id="THU99566.1"/>
    </source>
</evidence>
<dbReference type="OrthoDB" id="2735536at2759"/>
<dbReference type="Gene3D" id="3.40.50.720">
    <property type="entry name" value="NAD(P)-binding Rossmann-like Domain"/>
    <property type="match status" value="1"/>
</dbReference>
<dbReference type="InterPro" id="IPR036291">
    <property type="entry name" value="NAD(P)-bd_dom_sf"/>
</dbReference>
<keyword evidence="5" id="KW-1185">Reference proteome</keyword>
<dbReference type="PANTHER" id="PTHR10366:SF564">
    <property type="entry name" value="STEROL-4-ALPHA-CARBOXYLATE 3-DEHYDROGENASE, DECARBOXYLATING"/>
    <property type="match status" value="1"/>
</dbReference>
<dbReference type="SUPFAM" id="SSF51735">
    <property type="entry name" value="NAD(P)-binding Rossmann-fold domains"/>
    <property type="match status" value="1"/>
</dbReference>
<keyword evidence="1" id="KW-0560">Oxidoreductase</keyword>
<dbReference type="InterPro" id="IPR050425">
    <property type="entry name" value="NAD(P)_dehydrat-like"/>
</dbReference>
<organism evidence="4 5">
    <name type="scientific">Dendrothele bispora (strain CBS 962.96)</name>
    <dbReference type="NCBI Taxonomy" id="1314807"/>
    <lineage>
        <taxon>Eukaryota</taxon>
        <taxon>Fungi</taxon>
        <taxon>Dikarya</taxon>
        <taxon>Basidiomycota</taxon>
        <taxon>Agaricomycotina</taxon>
        <taxon>Agaricomycetes</taxon>
        <taxon>Agaricomycetidae</taxon>
        <taxon>Agaricales</taxon>
        <taxon>Agaricales incertae sedis</taxon>
        <taxon>Dendrothele</taxon>
    </lineage>
</organism>
<evidence type="ECO:0000313" key="5">
    <source>
        <dbReference type="Proteomes" id="UP000297245"/>
    </source>
</evidence>
<name>A0A4S8MAV5_DENBC</name>
<accession>A0A4S8MAV5</accession>
<dbReference type="AlphaFoldDB" id="A0A4S8MAV5"/>
<reference evidence="4 5" key="1">
    <citation type="journal article" date="2019" name="Nat. Ecol. Evol.">
        <title>Megaphylogeny resolves global patterns of mushroom evolution.</title>
        <authorList>
            <person name="Varga T."/>
            <person name="Krizsan K."/>
            <person name="Foldi C."/>
            <person name="Dima B."/>
            <person name="Sanchez-Garcia M."/>
            <person name="Sanchez-Ramirez S."/>
            <person name="Szollosi G.J."/>
            <person name="Szarkandi J.G."/>
            <person name="Papp V."/>
            <person name="Albert L."/>
            <person name="Andreopoulos W."/>
            <person name="Angelini C."/>
            <person name="Antonin V."/>
            <person name="Barry K.W."/>
            <person name="Bougher N.L."/>
            <person name="Buchanan P."/>
            <person name="Buyck B."/>
            <person name="Bense V."/>
            <person name="Catcheside P."/>
            <person name="Chovatia M."/>
            <person name="Cooper J."/>
            <person name="Damon W."/>
            <person name="Desjardin D."/>
            <person name="Finy P."/>
            <person name="Geml J."/>
            <person name="Haridas S."/>
            <person name="Hughes K."/>
            <person name="Justo A."/>
            <person name="Karasinski D."/>
            <person name="Kautmanova I."/>
            <person name="Kiss B."/>
            <person name="Kocsube S."/>
            <person name="Kotiranta H."/>
            <person name="LaButti K.M."/>
            <person name="Lechner B.E."/>
            <person name="Liimatainen K."/>
            <person name="Lipzen A."/>
            <person name="Lukacs Z."/>
            <person name="Mihaltcheva S."/>
            <person name="Morgado L.N."/>
            <person name="Niskanen T."/>
            <person name="Noordeloos M.E."/>
            <person name="Ohm R.A."/>
            <person name="Ortiz-Santana B."/>
            <person name="Ovrebo C."/>
            <person name="Racz N."/>
            <person name="Riley R."/>
            <person name="Savchenko A."/>
            <person name="Shiryaev A."/>
            <person name="Soop K."/>
            <person name="Spirin V."/>
            <person name="Szebenyi C."/>
            <person name="Tomsovsky M."/>
            <person name="Tulloss R.E."/>
            <person name="Uehling J."/>
            <person name="Grigoriev I.V."/>
            <person name="Vagvolgyi C."/>
            <person name="Papp T."/>
            <person name="Martin F.M."/>
            <person name="Miettinen O."/>
            <person name="Hibbett D.S."/>
            <person name="Nagy L.G."/>
        </authorList>
    </citation>
    <scope>NUCLEOTIDE SEQUENCE [LARGE SCALE GENOMIC DNA]</scope>
    <source>
        <strain evidence="4 5">CBS 962.96</strain>
    </source>
</reference>
<feature type="domain" description="NAD-dependent epimerase/dehydratase" evidence="3">
    <location>
        <begin position="9"/>
        <end position="251"/>
    </location>
</feature>
<proteinExistence type="inferred from homology"/>
<comment type="similarity">
    <text evidence="2">Belongs to the NAD(P)-dependent epimerase/dehydratase family. Dihydroflavonol-4-reductase subfamily.</text>
</comment>
<dbReference type="PANTHER" id="PTHR10366">
    <property type="entry name" value="NAD DEPENDENT EPIMERASE/DEHYDRATASE"/>
    <property type="match status" value="1"/>
</dbReference>